<dbReference type="GO" id="GO:0006260">
    <property type="term" value="P:DNA replication"/>
    <property type="evidence" value="ECO:0007669"/>
    <property type="project" value="UniProtKB-KW"/>
</dbReference>
<dbReference type="RefSeq" id="WP_113975353.1">
    <property type="nucleotide sequence ID" value="NZ_JADLPF010000001.1"/>
</dbReference>
<dbReference type="GO" id="GO:0008408">
    <property type="term" value="F:3'-5' exonuclease activity"/>
    <property type="evidence" value="ECO:0007669"/>
    <property type="project" value="InterPro"/>
</dbReference>
<dbReference type="SUPFAM" id="SSF56300">
    <property type="entry name" value="Metallo-dependent phosphatases"/>
    <property type="match status" value="1"/>
</dbReference>
<accession>A0A5R8PD87</accession>
<feature type="domain" description="DNA-binding phage zinc finger" evidence="3">
    <location>
        <begin position="357"/>
        <end position="405"/>
    </location>
</feature>
<dbReference type="PANTHER" id="PTHR30337:SF0">
    <property type="entry name" value="NUCLEASE SBCCD SUBUNIT D"/>
    <property type="match status" value="1"/>
</dbReference>
<dbReference type="OrthoDB" id="9773856at2"/>
<dbReference type="GeneID" id="80346336"/>
<evidence type="ECO:0000259" key="3">
    <source>
        <dbReference type="Pfam" id="PF24623"/>
    </source>
</evidence>
<dbReference type="PANTHER" id="PTHR30337">
    <property type="entry name" value="COMPONENT OF ATP-DEPENDENT DSDNA EXONUCLEASE"/>
    <property type="match status" value="1"/>
</dbReference>
<keyword evidence="1" id="KW-0255">Endonuclease</keyword>
<comment type="caution">
    <text evidence="4">The sequence shown here is derived from an EMBL/GenBank/DDBJ whole genome shotgun (WGS) entry which is preliminary data.</text>
</comment>
<sequence>MRILHTSDWHIGFRMRGMPLLAAQRVILVGEIPALVEEWEVDLVVVAGDIYDRTDPSEAEVAVCQDAFAAIRAAGAQLLIIAGNHDSPIRLGAGAVFSAAGGLHLVTSVAGIGRPVLFDDEHGSVAVYGVPCLQFTGSALGCGAGRSHADRWLTAMTRVRADLAGRPEARSVVVGHVPVADPTERGPERLRVGSRHTVPVEVFAGIDYVALGDLHWPHAVSRAVRYSGSPLPYVYDFGPRPIDFDPPKSVCMIDLGADGLTSTTEVPLLMPSGLVRVEGTLTELTAATRSLDYVHATLTDAFRPSGAWKQLRRRFPFLVRAEWVDPVTASVTPLHPDEAEPHASLATSMPVTGELWRGFYGEMDQPCLRCGAHPGRPCFQIRSAIGASTINTFHRERGLDAAELARLGYQPYEVDDHGTHRQLWRTESQWPVHRDGCHTLPPTPAERPGLAEGRPNRLGICAAPGCAAPLKQRRGGRPALYCSGKCRVRAHRARTPVPAT</sequence>
<protein>
    <recommendedName>
        <fullName evidence="1">Nuclease SbcCD subunit D</fullName>
    </recommendedName>
</protein>
<dbReference type="GO" id="GO:0004519">
    <property type="term" value="F:endonuclease activity"/>
    <property type="evidence" value="ECO:0007669"/>
    <property type="project" value="UniProtKB-KW"/>
</dbReference>
<name>A0A5R8PD87_9NOCA</name>
<dbReference type="InterPro" id="IPR050535">
    <property type="entry name" value="DNA_Repair-Maintenance_Comp"/>
</dbReference>
<dbReference type="InterPro" id="IPR056911">
    <property type="entry name" value="Phage_Znf_bind_put"/>
</dbReference>
<gene>
    <name evidence="1 4" type="primary">sbcD</name>
    <name evidence="4" type="ORF">FEK35_16065</name>
</gene>
<proteinExistence type="inferred from homology"/>
<keyword evidence="1" id="KW-0233">DNA recombination</keyword>
<dbReference type="Pfam" id="PF24623">
    <property type="entry name" value="Phage_zn_bind_8"/>
    <property type="match status" value="1"/>
</dbReference>
<evidence type="ECO:0000313" key="5">
    <source>
        <dbReference type="Proteomes" id="UP000308349"/>
    </source>
</evidence>
<reference evidence="4 5" key="1">
    <citation type="submission" date="2019-05" db="EMBL/GenBank/DDBJ databases">
        <title>Genomes sequences of two Nocardia cyriacigeorgica environmental isolates, type strains Nocardia asteroides ATCC 19247 and Nocardia cyriacigeorgica DSM 44484.</title>
        <authorList>
            <person name="Vautrin F."/>
            <person name="Bergeron E."/>
            <person name="Dubost A."/>
            <person name="Abrouk D."/>
            <person name="Rodriguez Nava V."/>
            <person name="Pujic P."/>
        </authorList>
    </citation>
    <scope>NUCLEOTIDE SEQUENCE [LARGE SCALE GENOMIC DNA]</scope>
    <source>
        <strain evidence="4 5">EML 1456</strain>
    </source>
</reference>
<evidence type="ECO:0000259" key="2">
    <source>
        <dbReference type="Pfam" id="PF00149"/>
    </source>
</evidence>
<evidence type="ECO:0000256" key="1">
    <source>
        <dbReference type="RuleBase" id="RU363069"/>
    </source>
</evidence>
<dbReference type="Gene3D" id="3.60.21.10">
    <property type="match status" value="1"/>
</dbReference>
<dbReference type="NCBIfam" id="TIGR00619">
    <property type="entry name" value="sbcd"/>
    <property type="match status" value="1"/>
</dbReference>
<evidence type="ECO:0000313" key="4">
    <source>
        <dbReference type="EMBL" id="TLG09030.1"/>
    </source>
</evidence>
<dbReference type="AlphaFoldDB" id="A0A5R8PD87"/>
<dbReference type="EMBL" id="VBUU01000015">
    <property type="protein sequence ID" value="TLG09030.1"/>
    <property type="molecule type" value="Genomic_DNA"/>
</dbReference>
<comment type="similarity">
    <text evidence="1">Belongs to the SbcD family.</text>
</comment>
<dbReference type="InterPro" id="IPR029052">
    <property type="entry name" value="Metallo-depent_PP-like"/>
</dbReference>
<keyword evidence="1" id="KW-0235">DNA replication</keyword>
<organism evidence="4 5">
    <name type="scientific">Nocardia cyriacigeorgica</name>
    <dbReference type="NCBI Taxonomy" id="135487"/>
    <lineage>
        <taxon>Bacteria</taxon>
        <taxon>Bacillati</taxon>
        <taxon>Actinomycetota</taxon>
        <taxon>Actinomycetes</taxon>
        <taxon>Mycobacteriales</taxon>
        <taxon>Nocardiaceae</taxon>
        <taxon>Nocardia</taxon>
    </lineage>
</organism>
<comment type="subunit">
    <text evidence="1">Heterodimer of SbcC and SbcD.</text>
</comment>
<keyword evidence="1" id="KW-0540">Nuclease</keyword>
<feature type="domain" description="Calcineurin-like phosphoesterase" evidence="2">
    <location>
        <begin position="1"/>
        <end position="216"/>
    </location>
</feature>
<dbReference type="GO" id="GO:0006310">
    <property type="term" value="P:DNA recombination"/>
    <property type="evidence" value="ECO:0007669"/>
    <property type="project" value="UniProtKB-KW"/>
</dbReference>
<keyword evidence="1" id="KW-0378">Hydrolase</keyword>
<dbReference type="InterPro" id="IPR004593">
    <property type="entry name" value="SbcD"/>
</dbReference>
<dbReference type="Proteomes" id="UP000308349">
    <property type="component" value="Unassembled WGS sequence"/>
</dbReference>
<comment type="function">
    <text evidence="1">SbcCD cleaves DNA hairpin structures. These structures can inhibit DNA replication and are intermediates in certain DNA recombination reactions. The complex acts as a 3'-&gt;5' double strand exonuclease that can open hairpins. It also has a 5' single-strand endonuclease activity.</text>
</comment>
<dbReference type="Pfam" id="PF00149">
    <property type="entry name" value="Metallophos"/>
    <property type="match status" value="1"/>
</dbReference>
<keyword evidence="1 4" id="KW-0269">Exonuclease</keyword>
<dbReference type="InterPro" id="IPR004843">
    <property type="entry name" value="Calcineurin-like_PHP"/>
</dbReference>